<evidence type="ECO:0000313" key="2">
    <source>
        <dbReference type="Proteomes" id="UP001381693"/>
    </source>
</evidence>
<feature type="non-terminal residue" evidence="1">
    <location>
        <position position="1"/>
    </location>
</feature>
<keyword evidence="2" id="KW-1185">Reference proteome</keyword>
<proteinExistence type="predicted"/>
<organism evidence="1 2">
    <name type="scientific">Halocaridina rubra</name>
    <name type="common">Hawaiian red shrimp</name>
    <dbReference type="NCBI Taxonomy" id="373956"/>
    <lineage>
        <taxon>Eukaryota</taxon>
        <taxon>Metazoa</taxon>
        <taxon>Ecdysozoa</taxon>
        <taxon>Arthropoda</taxon>
        <taxon>Crustacea</taxon>
        <taxon>Multicrustacea</taxon>
        <taxon>Malacostraca</taxon>
        <taxon>Eumalacostraca</taxon>
        <taxon>Eucarida</taxon>
        <taxon>Decapoda</taxon>
        <taxon>Pleocyemata</taxon>
        <taxon>Caridea</taxon>
        <taxon>Atyoidea</taxon>
        <taxon>Atyidae</taxon>
        <taxon>Halocaridina</taxon>
    </lineage>
</organism>
<gene>
    <name evidence="1" type="ORF">SK128_016078</name>
</gene>
<dbReference type="Proteomes" id="UP001381693">
    <property type="component" value="Unassembled WGS sequence"/>
</dbReference>
<evidence type="ECO:0000313" key="1">
    <source>
        <dbReference type="EMBL" id="KAK7086837.1"/>
    </source>
</evidence>
<reference evidence="1 2" key="1">
    <citation type="submission" date="2023-11" db="EMBL/GenBank/DDBJ databases">
        <title>Halocaridina rubra genome assembly.</title>
        <authorList>
            <person name="Smith C."/>
        </authorList>
    </citation>
    <scope>NUCLEOTIDE SEQUENCE [LARGE SCALE GENOMIC DNA]</scope>
    <source>
        <strain evidence="1">EP-1</strain>
        <tissue evidence="1">Whole</tissue>
    </source>
</reference>
<protein>
    <submittedName>
        <fullName evidence="1">Uncharacterized protein</fullName>
    </submittedName>
</protein>
<sequence length="73" mass="8366">GTVMLRKLRSHPSKRIGDVTEQQFIILSRNGDVTEQQLIVLSRNGDVTVTTQEQFILQDEKMTEFVFRDGDVT</sequence>
<dbReference type="EMBL" id="JAXCGZ010000066">
    <property type="protein sequence ID" value="KAK7086837.1"/>
    <property type="molecule type" value="Genomic_DNA"/>
</dbReference>
<comment type="caution">
    <text evidence="1">The sequence shown here is derived from an EMBL/GenBank/DDBJ whole genome shotgun (WGS) entry which is preliminary data.</text>
</comment>
<name>A0AAN9FUM6_HALRR</name>
<accession>A0AAN9FUM6</accession>
<dbReference type="AlphaFoldDB" id="A0AAN9FUM6"/>